<evidence type="ECO:0000313" key="6">
    <source>
        <dbReference type="EMBL" id="EQC35806.1"/>
    </source>
</evidence>
<feature type="transmembrane region" description="Helical" evidence="5">
    <location>
        <begin position="20"/>
        <end position="41"/>
    </location>
</feature>
<dbReference type="SUPFAM" id="SSF144091">
    <property type="entry name" value="Rhomboid-like"/>
    <property type="match status" value="1"/>
</dbReference>
<dbReference type="GO" id="GO:0006890">
    <property type="term" value="P:retrograde vesicle-mediated transport, Golgi to endoplasmic reticulum"/>
    <property type="evidence" value="ECO:0007669"/>
    <property type="project" value="InterPro"/>
</dbReference>
<proteinExistence type="predicted"/>
<dbReference type="InterPro" id="IPR013861">
    <property type="entry name" value="TMEM115/Pdh1/Rbl19"/>
</dbReference>
<evidence type="ECO:0000256" key="1">
    <source>
        <dbReference type="ARBA" id="ARBA00004141"/>
    </source>
</evidence>
<keyword evidence="4 5" id="KW-0472">Membrane</keyword>
<sequence length="316" mass="34578">MASVSPSFRVAMGLWEDVRAPVTLAIAALIPLLWLLGALLTPTNQHGVFALSIASVILEHIRPWAYLTAPFYHQYLWEVVCIVPLTVLLGVRVEKHLGSLAMARLMLFVGVVSTGLLFCDMFALYIVFRNPFFLRTGVSGFTGGLVALLVALAHENPNQTLYIPKLAVKHYPLFVSLVCMTLTLGAVVTKSEVLIVGAGPYAVSGLYFGWVYLRFLHKNQDGSVGNTSDAFALTVLFPSFLKSTVGAIATFSYSVCKLMGFFKHRHDSASSLPVVAPTTDPITERRKARAMKALDEKLAKLANPDAKLNFDEQMTV</sequence>
<keyword evidence="7" id="KW-1185">Reference proteome</keyword>
<dbReference type="RefSeq" id="XP_008610568.1">
    <property type="nucleotide sequence ID" value="XM_008612346.1"/>
</dbReference>
<dbReference type="SMART" id="SM01160">
    <property type="entry name" value="DUF1751"/>
    <property type="match status" value="1"/>
</dbReference>
<feature type="transmembrane region" description="Helical" evidence="5">
    <location>
        <begin position="105"/>
        <end position="126"/>
    </location>
</feature>
<dbReference type="GO" id="GO:0016020">
    <property type="term" value="C:membrane"/>
    <property type="evidence" value="ECO:0007669"/>
    <property type="project" value="UniProtKB-SubCell"/>
</dbReference>
<dbReference type="PANTHER" id="PTHR13377:SF3">
    <property type="entry name" value="TRANSMEMBRANE PROTEIN 115"/>
    <property type="match status" value="1"/>
</dbReference>
<evidence type="ECO:0000256" key="2">
    <source>
        <dbReference type="ARBA" id="ARBA00022692"/>
    </source>
</evidence>
<dbReference type="InParanoid" id="T0QM64"/>
<dbReference type="GO" id="GO:0005794">
    <property type="term" value="C:Golgi apparatus"/>
    <property type="evidence" value="ECO:0007669"/>
    <property type="project" value="TreeGrafter"/>
</dbReference>
<dbReference type="EMBL" id="JH767149">
    <property type="protein sequence ID" value="EQC35806.1"/>
    <property type="molecule type" value="Genomic_DNA"/>
</dbReference>
<name>T0QM64_SAPDV</name>
<dbReference type="GeneID" id="19947291"/>
<comment type="subcellular location">
    <subcellularLocation>
        <location evidence="1">Membrane</location>
        <topology evidence="1">Multi-pass membrane protein</topology>
    </subcellularLocation>
</comment>
<organism evidence="6 7">
    <name type="scientific">Saprolegnia diclina (strain VS20)</name>
    <dbReference type="NCBI Taxonomy" id="1156394"/>
    <lineage>
        <taxon>Eukaryota</taxon>
        <taxon>Sar</taxon>
        <taxon>Stramenopiles</taxon>
        <taxon>Oomycota</taxon>
        <taxon>Saprolegniomycetes</taxon>
        <taxon>Saprolegniales</taxon>
        <taxon>Saprolegniaceae</taxon>
        <taxon>Saprolegnia</taxon>
    </lineage>
</organism>
<dbReference type="InterPro" id="IPR035952">
    <property type="entry name" value="Rhomboid-like_sf"/>
</dbReference>
<protein>
    <recommendedName>
        <fullName evidence="8">Peptidase S54 rhomboid domain-containing protein</fullName>
    </recommendedName>
</protein>
<dbReference type="VEuPathDB" id="FungiDB:SDRG_06564"/>
<accession>T0QM64</accession>
<feature type="transmembrane region" description="Helical" evidence="5">
    <location>
        <begin position="193"/>
        <end position="213"/>
    </location>
</feature>
<dbReference type="Pfam" id="PF08551">
    <property type="entry name" value="DUF1751"/>
    <property type="match status" value="1"/>
</dbReference>
<keyword evidence="3 5" id="KW-1133">Transmembrane helix</keyword>
<reference evidence="6 7" key="1">
    <citation type="submission" date="2012-04" db="EMBL/GenBank/DDBJ databases">
        <title>The Genome Sequence of Saprolegnia declina VS20.</title>
        <authorList>
            <consortium name="The Broad Institute Genome Sequencing Platform"/>
            <person name="Russ C."/>
            <person name="Nusbaum C."/>
            <person name="Tyler B."/>
            <person name="van West P."/>
            <person name="Dieguez-Uribeondo J."/>
            <person name="de Bruijn I."/>
            <person name="Tripathy S."/>
            <person name="Jiang R."/>
            <person name="Young S.K."/>
            <person name="Zeng Q."/>
            <person name="Gargeya S."/>
            <person name="Fitzgerald M."/>
            <person name="Haas B."/>
            <person name="Abouelleil A."/>
            <person name="Alvarado L."/>
            <person name="Arachchi H.M."/>
            <person name="Berlin A."/>
            <person name="Chapman S.B."/>
            <person name="Goldberg J."/>
            <person name="Griggs A."/>
            <person name="Gujja S."/>
            <person name="Hansen M."/>
            <person name="Howarth C."/>
            <person name="Imamovic A."/>
            <person name="Larimer J."/>
            <person name="McCowen C."/>
            <person name="Montmayeur A."/>
            <person name="Murphy C."/>
            <person name="Neiman D."/>
            <person name="Pearson M."/>
            <person name="Priest M."/>
            <person name="Roberts A."/>
            <person name="Saif S."/>
            <person name="Shea T."/>
            <person name="Sisk P."/>
            <person name="Sykes S."/>
            <person name="Wortman J."/>
            <person name="Nusbaum C."/>
            <person name="Birren B."/>
        </authorList>
    </citation>
    <scope>NUCLEOTIDE SEQUENCE [LARGE SCALE GENOMIC DNA]</scope>
    <source>
        <strain evidence="6 7">VS20</strain>
    </source>
</reference>
<feature type="transmembrane region" description="Helical" evidence="5">
    <location>
        <begin position="75"/>
        <end position="93"/>
    </location>
</feature>
<keyword evidence="2 5" id="KW-0812">Transmembrane</keyword>
<evidence type="ECO:0000313" key="7">
    <source>
        <dbReference type="Proteomes" id="UP000030762"/>
    </source>
</evidence>
<gene>
    <name evidence="6" type="ORF">SDRG_06564</name>
</gene>
<dbReference type="AlphaFoldDB" id="T0QM64"/>
<evidence type="ECO:0008006" key="8">
    <source>
        <dbReference type="Google" id="ProtNLM"/>
    </source>
</evidence>
<dbReference type="OrthoDB" id="73612at2759"/>
<dbReference type="PANTHER" id="PTHR13377">
    <property type="entry name" value="PLACENTAL PROTEIN 6"/>
    <property type="match status" value="1"/>
</dbReference>
<dbReference type="Proteomes" id="UP000030762">
    <property type="component" value="Unassembled WGS sequence"/>
</dbReference>
<dbReference type="OMA" id="EIHFWEV"/>
<evidence type="ECO:0000256" key="4">
    <source>
        <dbReference type="ARBA" id="ARBA00023136"/>
    </source>
</evidence>
<feature type="transmembrane region" description="Helical" evidence="5">
    <location>
        <begin position="132"/>
        <end position="154"/>
    </location>
</feature>
<evidence type="ECO:0000256" key="5">
    <source>
        <dbReference type="SAM" id="Phobius"/>
    </source>
</evidence>
<feature type="transmembrane region" description="Helical" evidence="5">
    <location>
        <begin position="166"/>
        <end position="187"/>
    </location>
</feature>
<dbReference type="Gene3D" id="1.20.1540.10">
    <property type="entry name" value="Rhomboid-like"/>
    <property type="match status" value="1"/>
</dbReference>
<dbReference type="eggNOG" id="KOG2890">
    <property type="taxonomic scope" value="Eukaryota"/>
</dbReference>
<evidence type="ECO:0000256" key="3">
    <source>
        <dbReference type="ARBA" id="ARBA00022989"/>
    </source>
</evidence>
<dbReference type="STRING" id="1156394.T0QM64"/>